<gene>
    <name evidence="1" type="ORF">MM415A02977_0002</name>
</gene>
<proteinExistence type="predicted"/>
<reference evidence="1" key="1">
    <citation type="submission" date="2020-03" db="EMBL/GenBank/DDBJ databases">
        <title>The deep terrestrial virosphere.</title>
        <authorList>
            <person name="Holmfeldt K."/>
            <person name="Nilsson E."/>
            <person name="Simone D."/>
            <person name="Lopez-Fernandez M."/>
            <person name="Wu X."/>
            <person name="de Brujin I."/>
            <person name="Lundin D."/>
            <person name="Andersson A."/>
            <person name="Bertilsson S."/>
            <person name="Dopson M."/>
        </authorList>
    </citation>
    <scope>NUCLEOTIDE SEQUENCE</scope>
    <source>
        <strain evidence="1">MM415A02977</strain>
    </source>
</reference>
<organism evidence="1">
    <name type="scientific">viral metagenome</name>
    <dbReference type="NCBI Taxonomy" id="1070528"/>
    <lineage>
        <taxon>unclassified sequences</taxon>
        <taxon>metagenomes</taxon>
        <taxon>organismal metagenomes</taxon>
    </lineage>
</organism>
<sequence>MWSLTIERVGNGYILTTPDHEGDGPDEWVIEDGDWCGLVNLTSGEALLWEVMDFFNFGGSKHDAQRIRIVREAGDDYDS</sequence>
<evidence type="ECO:0000313" key="1">
    <source>
        <dbReference type="EMBL" id="QJA71924.1"/>
    </source>
</evidence>
<protein>
    <submittedName>
        <fullName evidence="1">Uncharacterized protein</fullName>
    </submittedName>
</protein>
<name>A0A6M3JP86_9ZZZZ</name>
<dbReference type="EMBL" id="MT141911">
    <property type="protein sequence ID" value="QJA71924.1"/>
    <property type="molecule type" value="Genomic_DNA"/>
</dbReference>
<dbReference type="AlphaFoldDB" id="A0A6M3JP86"/>
<accession>A0A6M3JP86</accession>